<dbReference type="EMBL" id="JACVVK020000135">
    <property type="protein sequence ID" value="KAK7489615.1"/>
    <property type="molecule type" value="Genomic_DNA"/>
</dbReference>
<proteinExistence type="predicted"/>
<dbReference type="AlphaFoldDB" id="A0ABD0KQR1"/>
<comment type="caution">
    <text evidence="1">The sequence shown here is derived from an EMBL/GenBank/DDBJ whole genome shotgun (WGS) entry which is preliminary data.</text>
</comment>
<organism evidence="1 2">
    <name type="scientific">Batillaria attramentaria</name>
    <dbReference type="NCBI Taxonomy" id="370345"/>
    <lineage>
        <taxon>Eukaryota</taxon>
        <taxon>Metazoa</taxon>
        <taxon>Spiralia</taxon>
        <taxon>Lophotrochozoa</taxon>
        <taxon>Mollusca</taxon>
        <taxon>Gastropoda</taxon>
        <taxon>Caenogastropoda</taxon>
        <taxon>Sorbeoconcha</taxon>
        <taxon>Cerithioidea</taxon>
        <taxon>Batillariidae</taxon>
        <taxon>Batillaria</taxon>
    </lineage>
</organism>
<gene>
    <name evidence="1" type="ORF">BaRGS_00019010</name>
</gene>
<protein>
    <submittedName>
        <fullName evidence="1">Uncharacterized protein</fullName>
    </submittedName>
</protein>
<evidence type="ECO:0000313" key="2">
    <source>
        <dbReference type="Proteomes" id="UP001519460"/>
    </source>
</evidence>
<accession>A0ABD0KQR1</accession>
<dbReference type="Proteomes" id="UP001519460">
    <property type="component" value="Unassembled WGS sequence"/>
</dbReference>
<reference evidence="1 2" key="1">
    <citation type="journal article" date="2023" name="Sci. Data">
        <title>Genome assembly of the Korean intertidal mud-creeper Batillaria attramentaria.</title>
        <authorList>
            <person name="Patra A.K."/>
            <person name="Ho P.T."/>
            <person name="Jun S."/>
            <person name="Lee S.J."/>
            <person name="Kim Y."/>
            <person name="Won Y.J."/>
        </authorList>
    </citation>
    <scope>NUCLEOTIDE SEQUENCE [LARGE SCALE GENOMIC DNA]</scope>
    <source>
        <strain evidence="1">Wonlab-2016</strain>
    </source>
</reference>
<name>A0ABD0KQR1_9CAEN</name>
<keyword evidence="2" id="KW-1185">Reference proteome</keyword>
<evidence type="ECO:0000313" key="1">
    <source>
        <dbReference type="EMBL" id="KAK7489615.1"/>
    </source>
</evidence>
<sequence length="88" mass="9745">MDGREMSSHCWEVRPLGGAIVHPLVENDAGWEAGGTGGKVGDEGPQLVRWGGSWRSGRRDTTFCYTRLQPLSRLSVVLSVSMWELKLM</sequence>